<protein>
    <submittedName>
        <fullName evidence="3">Uncharacterized protein</fullName>
    </submittedName>
</protein>
<organism evidence="3 4">
    <name type="scientific">Roseibium sediminicola</name>
    <dbReference type="NCBI Taxonomy" id="2933272"/>
    <lineage>
        <taxon>Bacteria</taxon>
        <taxon>Pseudomonadati</taxon>
        <taxon>Pseudomonadota</taxon>
        <taxon>Alphaproteobacteria</taxon>
        <taxon>Hyphomicrobiales</taxon>
        <taxon>Stappiaceae</taxon>
        <taxon>Roseibium</taxon>
    </lineage>
</organism>
<sequence>MSQAETPNSRGKSAHKSDLHEARPLLQAILLGIVLATALVAAAVMANPSNAANAHHRPVAESQVPGPTSGK</sequence>
<gene>
    <name evidence="3" type="ORF">M0H32_10755</name>
</gene>
<evidence type="ECO:0000313" key="3">
    <source>
        <dbReference type="EMBL" id="MCK7612643.1"/>
    </source>
</evidence>
<comment type="caution">
    <text evidence="3">The sequence shown here is derived from an EMBL/GenBank/DDBJ whole genome shotgun (WGS) entry which is preliminary data.</text>
</comment>
<evidence type="ECO:0000256" key="1">
    <source>
        <dbReference type="SAM" id="MobiDB-lite"/>
    </source>
</evidence>
<keyword evidence="2" id="KW-1133">Transmembrane helix</keyword>
<dbReference type="RefSeq" id="WP_248153740.1">
    <property type="nucleotide sequence ID" value="NZ_JALNMJ010000006.1"/>
</dbReference>
<keyword evidence="2" id="KW-0812">Transmembrane</keyword>
<evidence type="ECO:0000313" key="4">
    <source>
        <dbReference type="Proteomes" id="UP001431221"/>
    </source>
</evidence>
<feature type="transmembrane region" description="Helical" evidence="2">
    <location>
        <begin position="25"/>
        <end position="47"/>
    </location>
</feature>
<reference evidence="3" key="1">
    <citation type="submission" date="2022-04" db="EMBL/GenBank/DDBJ databases">
        <title>Roseibium sp. CAU 1639 isolated from mud.</title>
        <authorList>
            <person name="Kim W."/>
        </authorList>
    </citation>
    <scope>NUCLEOTIDE SEQUENCE</scope>
    <source>
        <strain evidence="3">CAU 1639</strain>
    </source>
</reference>
<name>A0ABT0GUY6_9HYPH</name>
<dbReference type="EMBL" id="JALNMJ010000006">
    <property type="protein sequence ID" value="MCK7612643.1"/>
    <property type="molecule type" value="Genomic_DNA"/>
</dbReference>
<feature type="region of interest" description="Disordered" evidence="1">
    <location>
        <begin position="51"/>
        <end position="71"/>
    </location>
</feature>
<proteinExistence type="predicted"/>
<keyword evidence="2" id="KW-0472">Membrane</keyword>
<dbReference type="Proteomes" id="UP001431221">
    <property type="component" value="Unassembled WGS sequence"/>
</dbReference>
<keyword evidence="4" id="KW-1185">Reference proteome</keyword>
<accession>A0ABT0GUY6</accession>
<evidence type="ECO:0000256" key="2">
    <source>
        <dbReference type="SAM" id="Phobius"/>
    </source>
</evidence>